<feature type="domain" description="DUF7729" evidence="1">
    <location>
        <begin position="101"/>
        <end position="307"/>
    </location>
</feature>
<dbReference type="PANTHER" id="PTHR39460:SF1">
    <property type="entry name" value="C6 TRANSCRIPTION FACTOR"/>
    <property type="match status" value="1"/>
</dbReference>
<evidence type="ECO:0000259" key="1">
    <source>
        <dbReference type="Pfam" id="PF24855"/>
    </source>
</evidence>
<comment type="caution">
    <text evidence="2">The sequence shown here is derived from an EMBL/GenBank/DDBJ whole genome shotgun (WGS) entry which is preliminary data.</text>
</comment>
<dbReference type="Proteomes" id="UP001375240">
    <property type="component" value="Unassembled WGS sequence"/>
</dbReference>
<dbReference type="InterPro" id="IPR056146">
    <property type="entry name" value="DUF7729"/>
</dbReference>
<gene>
    <name evidence="2" type="ORF">TWF696_004410</name>
</gene>
<evidence type="ECO:0000313" key="2">
    <source>
        <dbReference type="EMBL" id="KAK6355300.1"/>
    </source>
</evidence>
<keyword evidence="3" id="KW-1185">Reference proteome</keyword>
<reference evidence="2 3" key="1">
    <citation type="submission" date="2019-10" db="EMBL/GenBank/DDBJ databases">
        <authorList>
            <person name="Palmer J.M."/>
        </authorList>
    </citation>
    <scope>NUCLEOTIDE SEQUENCE [LARGE SCALE GENOMIC DNA]</scope>
    <source>
        <strain evidence="2 3">TWF696</strain>
    </source>
</reference>
<organism evidence="2 3">
    <name type="scientific">Orbilia brochopaga</name>
    <dbReference type="NCBI Taxonomy" id="3140254"/>
    <lineage>
        <taxon>Eukaryota</taxon>
        <taxon>Fungi</taxon>
        <taxon>Dikarya</taxon>
        <taxon>Ascomycota</taxon>
        <taxon>Pezizomycotina</taxon>
        <taxon>Orbiliomycetes</taxon>
        <taxon>Orbiliales</taxon>
        <taxon>Orbiliaceae</taxon>
        <taxon>Orbilia</taxon>
    </lineage>
</organism>
<sequence>MDRLSFSKSWFWNRSLPLYFTFLIIFVFSFTSAAPSQRPFEEEPSLVTAISATPQSTPEPGLYRRAQSYTPASTVQRIDGSATRTGFASPTPSADDNYVAPFPRAFDTSLALNNFTAPGCQPFFQNFLNNSTFVNCLPLSFFIQNSQSWFDIIKHGIVPVTQALTASCSVDSNQCNAVMNEFGKALLDASNCGADFKSRNPVVVQAYASFISYSVVFAAGCQRSETGFCYADAVTNTTNAADSYAYLMPLGVAIPGGARLTCSPCLQKTMRIYSAAADNTSLPISSTYAAGASLINLGCGPGFVNNSVTAAQLGTAASLSSRTWISTVSVIAALSMVFL</sequence>
<proteinExistence type="predicted"/>
<dbReference type="AlphaFoldDB" id="A0AAV9V8I2"/>
<evidence type="ECO:0000313" key="3">
    <source>
        <dbReference type="Proteomes" id="UP001375240"/>
    </source>
</evidence>
<dbReference type="Pfam" id="PF24855">
    <property type="entry name" value="DUF7729"/>
    <property type="match status" value="1"/>
</dbReference>
<accession>A0AAV9V8I2</accession>
<protein>
    <recommendedName>
        <fullName evidence="1">DUF7729 domain-containing protein</fullName>
    </recommendedName>
</protein>
<dbReference type="EMBL" id="JAVHNQ010000002">
    <property type="protein sequence ID" value="KAK6355300.1"/>
    <property type="molecule type" value="Genomic_DNA"/>
</dbReference>
<dbReference type="PANTHER" id="PTHR39460">
    <property type="entry name" value="EXPRESSED PROTEIN"/>
    <property type="match status" value="1"/>
</dbReference>
<name>A0AAV9V8I2_9PEZI</name>